<protein>
    <submittedName>
        <fullName evidence="2">Uncharacterized protein</fullName>
    </submittedName>
</protein>
<dbReference type="EMBL" id="LR796290">
    <property type="protein sequence ID" value="CAB4135075.1"/>
    <property type="molecule type" value="Genomic_DNA"/>
</dbReference>
<feature type="compositionally biased region" description="Basic and acidic residues" evidence="1">
    <location>
        <begin position="25"/>
        <end position="42"/>
    </location>
</feature>
<accession>A0A6J5LLE2</accession>
<organism evidence="2">
    <name type="scientific">uncultured Caudovirales phage</name>
    <dbReference type="NCBI Taxonomy" id="2100421"/>
    <lineage>
        <taxon>Viruses</taxon>
        <taxon>Duplodnaviria</taxon>
        <taxon>Heunggongvirae</taxon>
        <taxon>Uroviricota</taxon>
        <taxon>Caudoviricetes</taxon>
        <taxon>Peduoviridae</taxon>
        <taxon>Maltschvirus</taxon>
        <taxon>Maltschvirus maltsch</taxon>
    </lineage>
</organism>
<evidence type="ECO:0000313" key="2">
    <source>
        <dbReference type="EMBL" id="CAB4135075.1"/>
    </source>
</evidence>
<sequence length="125" mass="14147">MRSGRNTAKNFYKEQKMFDTQTSAESRRDVGIETAEEKANRDKVGWSEDAMHGLELYCLAHDDKEFLAEEVRDWTAEMSLVGEPENGRAWGGVFQRAARQGMIVRVGYAPSKSSNLSPKCLWRAA</sequence>
<name>A0A6J5LLE2_9CAUD</name>
<evidence type="ECO:0000256" key="1">
    <source>
        <dbReference type="SAM" id="MobiDB-lite"/>
    </source>
</evidence>
<reference evidence="2" key="1">
    <citation type="submission" date="2020-04" db="EMBL/GenBank/DDBJ databases">
        <authorList>
            <person name="Chiriac C."/>
            <person name="Salcher M."/>
            <person name="Ghai R."/>
            <person name="Kavagutti S V."/>
        </authorList>
    </citation>
    <scope>NUCLEOTIDE SEQUENCE</scope>
</reference>
<proteinExistence type="predicted"/>
<gene>
    <name evidence="2" type="ORF">UFOVP275_66</name>
</gene>
<feature type="region of interest" description="Disordered" evidence="1">
    <location>
        <begin position="1"/>
        <end position="42"/>
    </location>
</feature>